<name>A0A9P4PHT7_9PLEO</name>
<organism evidence="1 2">
    <name type="scientific">Karstenula rhodostoma CBS 690.94</name>
    <dbReference type="NCBI Taxonomy" id="1392251"/>
    <lineage>
        <taxon>Eukaryota</taxon>
        <taxon>Fungi</taxon>
        <taxon>Dikarya</taxon>
        <taxon>Ascomycota</taxon>
        <taxon>Pezizomycotina</taxon>
        <taxon>Dothideomycetes</taxon>
        <taxon>Pleosporomycetidae</taxon>
        <taxon>Pleosporales</taxon>
        <taxon>Massarineae</taxon>
        <taxon>Didymosphaeriaceae</taxon>
        <taxon>Karstenula</taxon>
    </lineage>
</organism>
<sequence length="271" mass="29838">MGNKTNGILWYLSLMEFMARLPNLKDLIWDVDSQMPDFVVAGIYCTNSGEHNSLQGLTLALSGLVYSMSIPNNYLESPDYSWSALFGMLSGGLPRLKAVTLVAMRLQDRRGIGIGPVLKEISSDFEWRISPPNVAEGCGRCTTIDQLTRLELASDGPVPHPLLGTLVTSSDFLVLKVLDITSGIDEIGLRSLQDVVDRSWLAALKSLWPRIHRDPGPPWVGLNHEDRLTALLLSTLHPLERLCVVGKISGATFGAILERHGPTLHRLEFCP</sequence>
<dbReference type="EMBL" id="MU001500">
    <property type="protein sequence ID" value="KAF2445299.1"/>
    <property type="molecule type" value="Genomic_DNA"/>
</dbReference>
<gene>
    <name evidence="1" type="ORF">P171DRAFT_444159</name>
</gene>
<evidence type="ECO:0000313" key="1">
    <source>
        <dbReference type="EMBL" id="KAF2445299.1"/>
    </source>
</evidence>
<proteinExistence type="predicted"/>
<keyword evidence="2" id="KW-1185">Reference proteome</keyword>
<dbReference type="Proteomes" id="UP000799764">
    <property type="component" value="Unassembled WGS sequence"/>
</dbReference>
<evidence type="ECO:0000313" key="2">
    <source>
        <dbReference type="Proteomes" id="UP000799764"/>
    </source>
</evidence>
<protein>
    <submittedName>
        <fullName evidence="1">Uncharacterized protein</fullName>
    </submittedName>
</protein>
<comment type="caution">
    <text evidence="1">The sequence shown here is derived from an EMBL/GenBank/DDBJ whole genome shotgun (WGS) entry which is preliminary data.</text>
</comment>
<accession>A0A9P4PHT7</accession>
<dbReference type="AlphaFoldDB" id="A0A9P4PHT7"/>
<reference evidence="1" key="1">
    <citation type="journal article" date="2020" name="Stud. Mycol.">
        <title>101 Dothideomycetes genomes: a test case for predicting lifestyles and emergence of pathogens.</title>
        <authorList>
            <person name="Haridas S."/>
            <person name="Albert R."/>
            <person name="Binder M."/>
            <person name="Bloem J."/>
            <person name="Labutti K."/>
            <person name="Salamov A."/>
            <person name="Andreopoulos B."/>
            <person name="Baker S."/>
            <person name="Barry K."/>
            <person name="Bills G."/>
            <person name="Bluhm B."/>
            <person name="Cannon C."/>
            <person name="Castanera R."/>
            <person name="Culley D."/>
            <person name="Daum C."/>
            <person name="Ezra D."/>
            <person name="Gonzalez J."/>
            <person name="Henrissat B."/>
            <person name="Kuo A."/>
            <person name="Liang C."/>
            <person name="Lipzen A."/>
            <person name="Lutzoni F."/>
            <person name="Magnuson J."/>
            <person name="Mondo S."/>
            <person name="Nolan M."/>
            <person name="Ohm R."/>
            <person name="Pangilinan J."/>
            <person name="Park H.-J."/>
            <person name="Ramirez L."/>
            <person name="Alfaro M."/>
            <person name="Sun H."/>
            <person name="Tritt A."/>
            <person name="Yoshinaga Y."/>
            <person name="Zwiers L.-H."/>
            <person name="Turgeon B."/>
            <person name="Goodwin S."/>
            <person name="Spatafora J."/>
            <person name="Crous P."/>
            <person name="Grigoriev I."/>
        </authorList>
    </citation>
    <scope>NUCLEOTIDE SEQUENCE</scope>
    <source>
        <strain evidence="1">CBS 690.94</strain>
    </source>
</reference>